<dbReference type="Gene3D" id="1.10.10.10">
    <property type="entry name" value="Winged helix-like DNA-binding domain superfamily/Winged helix DNA-binding domain"/>
    <property type="match status" value="1"/>
</dbReference>
<dbReference type="AlphaFoldDB" id="A0A6N7YVX5"/>
<keyword evidence="3" id="KW-1185">Reference proteome</keyword>
<dbReference type="InterPro" id="IPR000835">
    <property type="entry name" value="HTH_MarR-typ"/>
</dbReference>
<dbReference type="GO" id="GO:0003700">
    <property type="term" value="F:DNA-binding transcription factor activity"/>
    <property type="evidence" value="ECO:0007669"/>
    <property type="project" value="InterPro"/>
</dbReference>
<name>A0A6N7YVX5_9PSEU</name>
<sequence>MVLRAVFDDLVRFETVLWNALDERLRKDFAVTTGGLNVLLLIESARSCRVYDIANALAITVGGASQAVDRLERQGRIVRRPNPADRRSSLVELTPAGRELVATAGKALDEELEKHLSGPLSASALKQFAAALATLRTAAQKPEGNPS</sequence>
<evidence type="ECO:0000313" key="2">
    <source>
        <dbReference type="EMBL" id="MTD57227.1"/>
    </source>
</evidence>
<dbReference type="RefSeq" id="WP_154759364.1">
    <property type="nucleotide sequence ID" value="NZ_WMBA01000045.1"/>
</dbReference>
<protein>
    <submittedName>
        <fullName evidence="2">MarR family transcriptional regulator</fullName>
    </submittedName>
</protein>
<dbReference type="PANTHER" id="PTHR33164">
    <property type="entry name" value="TRANSCRIPTIONAL REGULATOR, MARR FAMILY"/>
    <property type="match status" value="1"/>
</dbReference>
<feature type="domain" description="HTH marR-type" evidence="1">
    <location>
        <begin position="1"/>
        <end position="137"/>
    </location>
</feature>
<evidence type="ECO:0000313" key="3">
    <source>
        <dbReference type="Proteomes" id="UP000440096"/>
    </source>
</evidence>
<organism evidence="2 3">
    <name type="scientific">Amycolatopsis pithecellobii</name>
    <dbReference type="NCBI Taxonomy" id="664692"/>
    <lineage>
        <taxon>Bacteria</taxon>
        <taxon>Bacillati</taxon>
        <taxon>Actinomycetota</taxon>
        <taxon>Actinomycetes</taxon>
        <taxon>Pseudonocardiales</taxon>
        <taxon>Pseudonocardiaceae</taxon>
        <taxon>Amycolatopsis</taxon>
    </lineage>
</organism>
<dbReference type="PRINTS" id="PR00598">
    <property type="entry name" value="HTHMARR"/>
</dbReference>
<dbReference type="PROSITE" id="PS50995">
    <property type="entry name" value="HTH_MARR_2"/>
    <property type="match status" value="1"/>
</dbReference>
<dbReference type="Pfam" id="PF01047">
    <property type="entry name" value="MarR"/>
    <property type="match status" value="1"/>
</dbReference>
<dbReference type="InterPro" id="IPR039422">
    <property type="entry name" value="MarR/SlyA-like"/>
</dbReference>
<dbReference type="EMBL" id="WMBA01000045">
    <property type="protein sequence ID" value="MTD57227.1"/>
    <property type="molecule type" value="Genomic_DNA"/>
</dbReference>
<dbReference type="SUPFAM" id="SSF46785">
    <property type="entry name" value="Winged helix' DNA-binding domain"/>
    <property type="match status" value="1"/>
</dbReference>
<dbReference type="InterPro" id="IPR036390">
    <property type="entry name" value="WH_DNA-bd_sf"/>
</dbReference>
<dbReference type="PANTHER" id="PTHR33164:SF43">
    <property type="entry name" value="HTH-TYPE TRANSCRIPTIONAL REPRESSOR YETL"/>
    <property type="match status" value="1"/>
</dbReference>
<dbReference type="InterPro" id="IPR036388">
    <property type="entry name" value="WH-like_DNA-bd_sf"/>
</dbReference>
<evidence type="ECO:0000259" key="1">
    <source>
        <dbReference type="PROSITE" id="PS50995"/>
    </source>
</evidence>
<accession>A0A6N7YVX5</accession>
<dbReference type="SMART" id="SM00347">
    <property type="entry name" value="HTH_MARR"/>
    <property type="match status" value="1"/>
</dbReference>
<gene>
    <name evidence="2" type="ORF">GKO32_25090</name>
</gene>
<dbReference type="OrthoDB" id="162531at2"/>
<comment type="caution">
    <text evidence="2">The sequence shown here is derived from an EMBL/GenBank/DDBJ whole genome shotgun (WGS) entry which is preliminary data.</text>
</comment>
<reference evidence="2 3" key="1">
    <citation type="submission" date="2019-11" db="EMBL/GenBank/DDBJ databases">
        <title>Draft genome of Amycolatopsis RM579.</title>
        <authorList>
            <person name="Duangmal K."/>
            <person name="Mingma R."/>
        </authorList>
    </citation>
    <scope>NUCLEOTIDE SEQUENCE [LARGE SCALE GENOMIC DNA]</scope>
    <source>
        <strain evidence="2 3">RM579</strain>
    </source>
</reference>
<proteinExistence type="predicted"/>
<dbReference type="Proteomes" id="UP000440096">
    <property type="component" value="Unassembled WGS sequence"/>
</dbReference>
<dbReference type="GO" id="GO:0006950">
    <property type="term" value="P:response to stress"/>
    <property type="evidence" value="ECO:0007669"/>
    <property type="project" value="TreeGrafter"/>
</dbReference>